<name>A0ABY8I8Z9_9BURK</name>
<organism evidence="1 2">
    <name type="scientific">Janthinobacterium rivuli</name>
    <dbReference type="NCBI Taxonomy" id="2751478"/>
    <lineage>
        <taxon>Bacteria</taxon>
        <taxon>Pseudomonadati</taxon>
        <taxon>Pseudomonadota</taxon>
        <taxon>Betaproteobacteria</taxon>
        <taxon>Burkholderiales</taxon>
        <taxon>Oxalobacteraceae</taxon>
        <taxon>Janthinobacterium</taxon>
    </lineage>
</organism>
<evidence type="ECO:0000313" key="1">
    <source>
        <dbReference type="EMBL" id="WFR81401.1"/>
    </source>
</evidence>
<accession>A0ABY8I8Z9</accession>
<proteinExistence type="predicted"/>
<dbReference type="RefSeq" id="WP_278318232.1">
    <property type="nucleotide sequence ID" value="NZ_CP121464.1"/>
</dbReference>
<dbReference type="Proteomes" id="UP001219584">
    <property type="component" value="Chromosome"/>
</dbReference>
<evidence type="ECO:0000313" key="2">
    <source>
        <dbReference type="Proteomes" id="UP001219584"/>
    </source>
</evidence>
<reference evidence="1 2" key="1">
    <citation type="submission" date="2023-04" db="EMBL/GenBank/DDBJ databases">
        <title>Nanopore sequencing of Janthinobacterium from water.</title>
        <authorList>
            <person name="Ciuchcinski K."/>
            <person name="Rokowska A."/>
            <person name="Dziewit L."/>
        </authorList>
    </citation>
    <scope>NUCLEOTIDE SEQUENCE [LARGE SCALE GENOMIC DNA]</scope>
    <source>
        <strain evidence="1 2">DEMB2</strain>
    </source>
</reference>
<gene>
    <name evidence="1" type="ORF">P9875_09645</name>
</gene>
<protein>
    <submittedName>
        <fullName evidence="1">Uncharacterized protein</fullName>
    </submittedName>
</protein>
<sequence>MAAKKKKAGQEQAGAAGTLKTLEHLYKSKHGAKRAAKMAWEHIKEVREIIKENADSAIY</sequence>
<keyword evidence="2" id="KW-1185">Reference proteome</keyword>
<dbReference type="EMBL" id="CP121464">
    <property type="protein sequence ID" value="WFR81401.1"/>
    <property type="molecule type" value="Genomic_DNA"/>
</dbReference>